<dbReference type="RefSeq" id="WP_254782005.1">
    <property type="nucleotide sequence ID" value="NZ_FMUX01000003.1"/>
</dbReference>
<dbReference type="Gene3D" id="3.40.50.1860">
    <property type="match status" value="2"/>
</dbReference>
<proteinExistence type="inferred from homology"/>
<comment type="similarity">
    <text evidence="1">Belongs to the aspartate/glutamate racemases family.</text>
</comment>
<dbReference type="SUPFAM" id="SSF53681">
    <property type="entry name" value="Aspartate/glutamate racemase"/>
    <property type="match status" value="2"/>
</dbReference>
<keyword evidence="4" id="KW-1185">Reference proteome</keyword>
<dbReference type="Pfam" id="PF01177">
    <property type="entry name" value="Asp_Glu_race"/>
    <property type="match status" value="1"/>
</dbReference>
<dbReference type="InterPro" id="IPR015942">
    <property type="entry name" value="Asp/Glu/hydantoin_racemase"/>
</dbReference>
<name>A0A1G5CUQ9_9BACT</name>
<gene>
    <name evidence="3" type="ORF">SAMN05216233_103227</name>
</gene>
<dbReference type="GO" id="GO:0047661">
    <property type="term" value="F:amino-acid racemase activity"/>
    <property type="evidence" value="ECO:0007669"/>
    <property type="project" value="InterPro"/>
</dbReference>
<evidence type="ECO:0000256" key="1">
    <source>
        <dbReference type="ARBA" id="ARBA00007847"/>
    </source>
</evidence>
<evidence type="ECO:0000256" key="2">
    <source>
        <dbReference type="ARBA" id="ARBA00023235"/>
    </source>
</evidence>
<evidence type="ECO:0000313" key="4">
    <source>
        <dbReference type="Proteomes" id="UP000198870"/>
    </source>
</evidence>
<reference evidence="3 4" key="1">
    <citation type="submission" date="2016-10" db="EMBL/GenBank/DDBJ databases">
        <authorList>
            <person name="de Groot N.N."/>
        </authorList>
    </citation>
    <scope>NUCLEOTIDE SEQUENCE [LARGE SCALE GENOMIC DNA]</scope>
    <source>
        <strain evidence="3 4">AA1</strain>
    </source>
</reference>
<dbReference type="InterPro" id="IPR033134">
    <property type="entry name" value="Asp/Glu_racemase_AS_2"/>
</dbReference>
<dbReference type="AlphaFoldDB" id="A0A1G5CUQ9"/>
<dbReference type="PANTHER" id="PTHR21198:SF7">
    <property type="entry name" value="ASPARTATE-GLUTAMATE RACEMASE FAMILY"/>
    <property type="match status" value="1"/>
</dbReference>
<dbReference type="NCBIfam" id="TIGR00035">
    <property type="entry name" value="asp_race"/>
    <property type="match status" value="1"/>
</dbReference>
<dbReference type="EMBL" id="FMUX01000003">
    <property type="protein sequence ID" value="SCY06223.1"/>
    <property type="molecule type" value="Genomic_DNA"/>
</dbReference>
<keyword evidence="2" id="KW-0413">Isomerase</keyword>
<sequence>MLINKIGLIGGMGPESTLDYYRKIIHAFNGECNGLYYPEIIIYGADINELMAFVLAERWEDLSDWLLNKIVSLHHAGAEFAAIASNTPHYVFDDIQSKSPVPLLSIVETTCIRAQQMGFQNIGLMGTMLTMETGFYKTRFVGKGMNVIVPSKEERELIHRKLFAEIELGIIKDSTRQELLSIVDRMVAEHDIDALILGCTELPLILPENGCGIHFLNTTAIHCERIVEYCLGK</sequence>
<accession>A0A1G5CUQ9</accession>
<dbReference type="PROSITE" id="PS00924">
    <property type="entry name" value="ASP_GLU_RACEMASE_2"/>
    <property type="match status" value="1"/>
</dbReference>
<organism evidence="3 4">
    <name type="scientific">Desulfoluna spongiiphila</name>
    <dbReference type="NCBI Taxonomy" id="419481"/>
    <lineage>
        <taxon>Bacteria</taxon>
        <taxon>Pseudomonadati</taxon>
        <taxon>Thermodesulfobacteriota</taxon>
        <taxon>Desulfobacteria</taxon>
        <taxon>Desulfobacterales</taxon>
        <taxon>Desulfolunaceae</taxon>
        <taxon>Desulfoluna</taxon>
    </lineage>
</organism>
<evidence type="ECO:0000313" key="3">
    <source>
        <dbReference type="EMBL" id="SCY06223.1"/>
    </source>
</evidence>
<dbReference type="PANTHER" id="PTHR21198">
    <property type="entry name" value="GLUTAMATE RACEMASE"/>
    <property type="match status" value="1"/>
</dbReference>
<dbReference type="InterPro" id="IPR001920">
    <property type="entry name" value="Asp/Glu_race"/>
</dbReference>
<dbReference type="Proteomes" id="UP000198870">
    <property type="component" value="Unassembled WGS sequence"/>
</dbReference>
<protein>
    <submittedName>
        <fullName evidence="3">Aspartate racemase</fullName>
    </submittedName>
</protein>
<dbReference type="STRING" id="419481.SAMN05216233_103227"/>
<dbReference type="InterPro" id="IPR004380">
    <property type="entry name" value="Asp_race"/>
</dbReference>